<dbReference type="EMBL" id="CP002859">
    <property type="protein sequence ID" value="AEI51085.1"/>
    <property type="molecule type" value="Genomic_DNA"/>
</dbReference>
<sequence length="499" mass="56965">MNIYKLLTFSILIGLSSSFAQKIDTSANRVKTEFTIALKRNGTLKPKSTSEIKSSNWLLGCETLDRDMTDYEQYKAYIAPLGIKRLRMQAGWAKTEKVKGVYNWAWLDKIINDAAARGFEPWLETGYGNPIYPGGGGVNLSAGIPSSEEALKAWDKWVEALVNRYKDKVKEWEVWNEPNFGDNEINQPEKVAELNIRTAEIIKRIQPEAKISGLAMGHIDLKYADIFFKTIHEKSKMNLFDNMTYHDYVYNPDSNYGKVGELRRVLDKYAPNVKLRQGENGAPAFNGGGRGALGDYQWTELSQAKWDIRRMLGDLGHDIESSILGIIDMNYGVMAGPIKLLNVKGLIESDSTKRALRPKMVYYAMQHVVSVFDDHLVRIKHVEDTHNVNMKVNGDEVRYNKGTDRSLAVYAYEHKTTKKQVFTIWNNEYIPTNTNTTKNINFTVLNGNFDQPVYVDMLTGGIYEIPENQWTKKENKYTFRNIPVYDSPILIADKSVLKY</sequence>
<keyword evidence="7" id="KW-1185">Reference proteome</keyword>
<evidence type="ECO:0000313" key="7">
    <source>
        <dbReference type="Proteomes" id="UP000000493"/>
    </source>
</evidence>
<dbReference type="Proteomes" id="UP000000493">
    <property type="component" value="Chromosome"/>
</dbReference>
<proteinExistence type="inferred from homology"/>
<dbReference type="InterPro" id="IPR049166">
    <property type="entry name" value="GH39_cat"/>
</dbReference>
<feature type="signal peptide" evidence="4">
    <location>
        <begin position="1"/>
        <end position="20"/>
    </location>
</feature>
<evidence type="ECO:0000313" key="6">
    <source>
        <dbReference type="EMBL" id="AEI51085.1"/>
    </source>
</evidence>
<dbReference type="InterPro" id="IPR051923">
    <property type="entry name" value="Glycosyl_Hydrolase_39"/>
</dbReference>
<keyword evidence="4" id="KW-0732">Signal</keyword>
<dbReference type="KEGG" id="rsi:Runsl_4770"/>
<evidence type="ECO:0000256" key="2">
    <source>
        <dbReference type="ARBA" id="ARBA00022801"/>
    </source>
</evidence>
<dbReference type="InterPro" id="IPR017853">
    <property type="entry name" value="GH"/>
</dbReference>
<feature type="chain" id="PRO_5030985438" description="Glycosyl hydrolases family 39 N-terminal catalytic domain-containing protein" evidence="4">
    <location>
        <begin position="21"/>
        <end position="499"/>
    </location>
</feature>
<evidence type="ECO:0000259" key="5">
    <source>
        <dbReference type="Pfam" id="PF01229"/>
    </source>
</evidence>
<dbReference type="Pfam" id="PF01229">
    <property type="entry name" value="Glyco_hydro_39"/>
    <property type="match status" value="1"/>
</dbReference>
<dbReference type="SUPFAM" id="SSF51445">
    <property type="entry name" value="(Trans)glycosidases"/>
    <property type="match status" value="1"/>
</dbReference>
<accession>A0A7U3ZPP6</accession>
<feature type="domain" description="Glycosyl hydrolases family 39 N-terminal catalytic" evidence="5">
    <location>
        <begin position="79"/>
        <end position="248"/>
    </location>
</feature>
<dbReference type="PANTHER" id="PTHR12631">
    <property type="entry name" value="ALPHA-L-IDURONIDASE"/>
    <property type="match status" value="1"/>
</dbReference>
<dbReference type="PANTHER" id="PTHR12631:SF10">
    <property type="entry name" value="BETA-XYLOSIDASE-LIKE PROTEIN-RELATED"/>
    <property type="match status" value="1"/>
</dbReference>
<gene>
    <name evidence="6" type="ordered locus">Runsl_4770</name>
</gene>
<evidence type="ECO:0000256" key="4">
    <source>
        <dbReference type="SAM" id="SignalP"/>
    </source>
</evidence>
<evidence type="ECO:0000256" key="1">
    <source>
        <dbReference type="ARBA" id="ARBA00008875"/>
    </source>
</evidence>
<evidence type="ECO:0000256" key="3">
    <source>
        <dbReference type="ARBA" id="ARBA00023295"/>
    </source>
</evidence>
<protein>
    <recommendedName>
        <fullName evidence="5">Glycosyl hydrolases family 39 N-terminal catalytic domain-containing protein</fullName>
    </recommendedName>
</protein>
<reference evidence="7" key="1">
    <citation type="submission" date="2011-06" db="EMBL/GenBank/DDBJ databases">
        <title>The complete genome of chromosome of Runella slithyformis DSM 19594.</title>
        <authorList>
            <consortium name="US DOE Joint Genome Institute (JGI-PGF)"/>
            <person name="Lucas S."/>
            <person name="Han J."/>
            <person name="Lapidus A."/>
            <person name="Bruce D."/>
            <person name="Goodwin L."/>
            <person name="Pitluck S."/>
            <person name="Peters L."/>
            <person name="Kyrpides N."/>
            <person name="Mavromatis K."/>
            <person name="Ivanova N."/>
            <person name="Ovchinnikova G."/>
            <person name="Zhang X."/>
            <person name="Misra M."/>
            <person name="Detter J.C."/>
            <person name="Tapia R."/>
            <person name="Han C."/>
            <person name="Land M."/>
            <person name="Hauser L."/>
            <person name="Markowitz V."/>
            <person name="Cheng J.-F."/>
            <person name="Hugenholtz P."/>
            <person name="Woyke T."/>
            <person name="Wu D."/>
            <person name="Tindall B."/>
            <person name="Faehrich R."/>
            <person name="Brambilla E."/>
            <person name="Klenk H.-P."/>
            <person name="Eisen J.A."/>
        </authorList>
    </citation>
    <scope>NUCLEOTIDE SEQUENCE [LARGE SCALE GENOMIC DNA]</scope>
    <source>
        <strain evidence="7">ATCC 29530 / DSM 19594 / LMG 11500 / NCIMB 11436 / LSU 4</strain>
    </source>
</reference>
<dbReference type="RefSeq" id="WP_013930374.1">
    <property type="nucleotide sequence ID" value="NC_015703.1"/>
</dbReference>
<keyword evidence="3" id="KW-0326">Glycosidase</keyword>
<dbReference type="GO" id="GO:0004553">
    <property type="term" value="F:hydrolase activity, hydrolyzing O-glycosyl compounds"/>
    <property type="evidence" value="ECO:0007669"/>
    <property type="project" value="TreeGrafter"/>
</dbReference>
<dbReference type="AlphaFoldDB" id="A0A7U3ZPP6"/>
<dbReference type="Gene3D" id="3.20.20.80">
    <property type="entry name" value="Glycosidases"/>
    <property type="match status" value="1"/>
</dbReference>
<reference evidence="6 7" key="2">
    <citation type="journal article" date="2012" name="Stand. Genomic Sci.">
        <title>Complete genome sequence of the aquatic bacterium Runella slithyformis type strain (LSU 4(T)).</title>
        <authorList>
            <person name="Copeland A."/>
            <person name="Zhang X."/>
            <person name="Misra M."/>
            <person name="Lapidus A."/>
            <person name="Nolan M."/>
            <person name="Lucas S."/>
            <person name="Deshpande S."/>
            <person name="Cheng J.F."/>
            <person name="Tapia R."/>
            <person name="Goodwin L.A."/>
            <person name="Pitluck S."/>
            <person name="Liolios K."/>
            <person name="Pagani I."/>
            <person name="Ivanova N."/>
            <person name="Mikhailova N."/>
            <person name="Pati A."/>
            <person name="Chen A."/>
            <person name="Palaniappan K."/>
            <person name="Land M."/>
            <person name="Hauser L."/>
            <person name="Pan C."/>
            <person name="Jeffries C.D."/>
            <person name="Detter J.C."/>
            <person name="Brambilla E.M."/>
            <person name="Rohde M."/>
            <person name="Djao O.D."/>
            <person name="Goker M."/>
            <person name="Sikorski J."/>
            <person name="Tindall B.J."/>
            <person name="Woyke T."/>
            <person name="Bristow J."/>
            <person name="Eisen J.A."/>
            <person name="Markowitz V."/>
            <person name="Hugenholtz P."/>
            <person name="Kyrpides N.C."/>
            <person name="Klenk H.P."/>
            <person name="Mavromatis K."/>
        </authorList>
    </citation>
    <scope>NUCLEOTIDE SEQUENCE [LARGE SCALE GENOMIC DNA]</scope>
    <source>
        <strain evidence="7">ATCC 29530 / DSM 19594 / LMG 11500 / NCIMB 11436 / LSU 4</strain>
    </source>
</reference>
<keyword evidence="2" id="KW-0378">Hydrolase</keyword>
<comment type="similarity">
    <text evidence="1">Belongs to the glycosyl hydrolase 39 family.</text>
</comment>
<organism evidence="6 7">
    <name type="scientific">Runella slithyformis (strain ATCC 29530 / DSM 19594 / LMG 11500 / NCIMB 11436 / LSU 4)</name>
    <dbReference type="NCBI Taxonomy" id="761193"/>
    <lineage>
        <taxon>Bacteria</taxon>
        <taxon>Pseudomonadati</taxon>
        <taxon>Bacteroidota</taxon>
        <taxon>Cytophagia</taxon>
        <taxon>Cytophagales</taxon>
        <taxon>Spirosomataceae</taxon>
        <taxon>Runella</taxon>
    </lineage>
</organism>
<name>A0A7U3ZPP6_RUNSL</name>